<dbReference type="GO" id="GO:0000976">
    <property type="term" value="F:transcription cis-regulatory region binding"/>
    <property type="evidence" value="ECO:0007669"/>
    <property type="project" value="TreeGrafter"/>
</dbReference>
<keyword evidence="1" id="KW-0805">Transcription regulation</keyword>
<dbReference type="PANTHER" id="PTHR30055:SF234">
    <property type="entry name" value="HTH-TYPE TRANSCRIPTIONAL REGULATOR BETI"/>
    <property type="match status" value="1"/>
</dbReference>
<evidence type="ECO:0000313" key="8">
    <source>
        <dbReference type="Proteomes" id="UP001240236"/>
    </source>
</evidence>
<keyword evidence="3" id="KW-0804">Transcription</keyword>
<dbReference type="InterPro" id="IPR001647">
    <property type="entry name" value="HTH_TetR"/>
</dbReference>
<evidence type="ECO:0000256" key="1">
    <source>
        <dbReference type="ARBA" id="ARBA00023015"/>
    </source>
</evidence>
<dbReference type="SUPFAM" id="SSF48498">
    <property type="entry name" value="Tetracyclin repressor-like, C-terminal domain"/>
    <property type="match status" value="1"/>
</dbReference>
<name>A0AAE4B470_9ACTN</name>
<evidence type="ECO:0000259" key="6">
    <source>
        <dbReference type="PROSITE" id="PS50977"/>
    </source>
</evidence>
<gene>
    <name evidence="7" type="ORF">J2S42_007697</name>
</gene>
<dbReference type="SUPFAM" id="SSF46689">
    <property type="entry name" value="Homeodomain-like"/>
    <property type="match status" value="1"/>
</dbReference>
<evidence type="ECO:0000256" key="4">
    <source>
        <dbReference type="PROSITE-ProRule" id="PRU00335"/>
    </source>
</evidence>
<feature type="domain" description="HTH tetR-type" evidence="6">
    <location>
        <begin position="45"/>
        <end position="104"/>
    </location>
</feature>
<evidence type="ECO:0000256" key="5">
    <source>
        <dbReference type="SAM" id="MobiDB-lite"/>
    </source>
</evidence>
<dbReference type="InterPro" id="IPR049445">
    <property type="entry name" value="TetR_SbtR-like_C"/>
</dbReference>
<dbReference type="GO" id="GO:0003700">
    <property type="term" value="F:DNA-binding transcription factor activity"/>
    <property type="evidence" value="ECO:0007669"/>
    <property type="project" value="TreeGrafter"/>
</dbReference>
<protein>
    <submittedName>
        <fullName evidence="7">AcrR family transcriptional regulator</fullName>
    </submittedName>
</protein>
<dbReference type="RefSeq" id="WP_307247472.1">
    <property type="nucleotide sequence ID" value="NZ_JAUSUZ010000001.1"/>
</dbReference>
<comment type="caution">
    <text evidence="7">The sequence shown here is derived from an EMBL/GenBank/DDBJ whole genome shotgun (WGS) entry which is preliminary data.</text>
</comment>
<keyword evidence="2 4" id="KW-0238">DNA-binding</keyword>
<evidence type="ECO:0000256" key="2">
    <source>
        <dbReference type="ARBA" id="ARBA00023125"/>
    </source>
</evidence>
<dbReference type="EMBL" id="JAUSUZ010000001">
    <property type="protein sequence ID" value="MDQ0371028.1"/>
    <property type="molecule type" value="Genomic_DNA"/>
</dbReference>
<reference evidence="7 8" key="1">
    <citation type="submission" date="2023-07" db="EMBL/GenBank/DDBJ databases">
        <title>Sequencing the genomes of 1000 actinobacteria strains.</title>
        <authorList>
            <person name="Klenk H.-P."/>
        </authorList>
    </citation>
    <scope>NUCLEOTIDE SEQUENCE [LARGE SCALE GENOMIC DNA]</scope>
    <source>
        <strain evidence="7 8">DSM 44709</strain>
    </source>
</reference>
<dbReference type="PROSITE" id="PS50977">
    <property type="entry name" value="HTH_TETR_2"/>
    <property type="match status" value="1"/>
</dbReference>
<dbReference type="PANTHER" id="PTHR30055">
    <property type="entry name" value="HTH-TYPE TRANSCRIPTIONAL REGULATOR RUTR"/>
    <property type="match status" value="1"/>
</dbReference>
<dbReference type="InterPro" id="IPR050109">
    <property type="entry name" value="HTH-type_TetR-like_transc_reg"/>
</dbReference>
<evidence type="ECO:0000256" key="3">
    <source>
        <dbReference type="ARBA" id="ARBA00023163"/>
    </source>
</evidence>
<dbReference type="InterPro" id="IPR036271">
    <property type="entry name" value="Tet_transcr_reg_TetR-rel_C_sf"/>
</dbReference>
<feature type="DNA-binding region" description="H-T-H motif" evidence="4">
    <location>
        <begin position="67"/>
        <end position="86"/>
    </location>
</feature>
<dbReference type="PRINTS" id="PR00455">
    <property type="entry name" value="HTHTETR"/>
</dbReference>
<dbReference type="InterPro" id="IPR009057">
    <property type="entry name" value="Homeodomain-like_sf"/>
</dbReference>
<keyword evidence="8" id="KW-1185">Reference proteome</keyword>
<sequence length="228" mass="24264">MDRGELRDGTPKPSRNHDNHRPSRVRRDATSVRDAAPVRMRRDAVANRRRILTAARRLFGPGGDAVLVRDVARDAGVSAATLYRHFPARRDLMDAVVAEQSRACDASVRRAIADPDPARALRAYVEHAFQAQSDGAVRTAAIRAATAALPGHAGRIAAFRQDLAMLVGRARTAGVLHSDVTAADVLLVIAAGAGAGLHPDTGTPEYRSARARRLADIVLTGLGLPSPA</sequence>
<dbReference type="Pfam" id="PF21597">
    <property type="entry name" value="TetR_C_43"/>
    <property type="match status" value="1"/>
</dbReference>
<dbReference type="Proteomes" id="UP001240236">
    <property type="component" value="Unassembled WGS sequence"/>
</dbReference>
<dbReference type="AlphaFoldDB" id="A0AAE4B470"/>
<dbReference type="Gene3D" id="1.10.357.10">
    <property type="entry name" value="Tetracycline Repressor, domain 2"/>
    <property type="match status" value="1"/>
</dbReference>
<organism evidence="7 8">
    <name type="scientific">Catenuloplanes indicus</name>
    <dbReference type="NCBI Taxonomy" id="137267"/>
    <lineage>
        <taxon>Bacteria</taxon>
        <taxon>Bacillati</taxon>
        <taxon>Actinomycetota</taxon>
        <taxon>Actinomycetes</taxon>
        <taxon>Micromonosporales</taxon>
        <taxon>Micromonosporaceae</taxon>
        <taxon>Catenuloplanes</taxon>
    </lineage>
</organism>
<dbReference type="Pfam" id="PF00440">
    <property type="entry name" value="TetR_N"/>
    <property type="match status" value="1"/>
</dbReference>
<evidence type="ECO:0000313" key="7">
    <source>
        <dbReference type="EMBL" id="MDQ0371028.1"/>
    </source>
</evidence>
<feature type="compositionally biased region" description="Basic and acidic residues" evidence="5">
    <location>
        <begin position="1"/>
        <end position="31"/>
    </location>
</feature>
<proteinExistence type="predicted"/>
<feature type="region of interest" description="Disordered" evidence="5">
    <location>
        <begin position="1"/>
        <end position="37"/>
    </location>
</feature>
<accession>A0AAE4B470</accession>